<keyword evidence="5" id="KW-0436">Ligase</keyword>
<gene>
    <name evidence="14" type="ORF">UFOPK2975_00113</name>
</gene>
<evidence type="ECO:0000313" key="14">
    <source>
        <dbReference type="EMBL" id="CAB4784339.1"/>
    </source>
</evidence>
<keyword evidence="4" id="KW-0963">Cytoplasm</keyword>
<evidence type="ECO:0000256" key="12">
    <source>
        <dbReference type="ARBA" id="ARBA00031499"/>
    </source>
</evidence>
<evidence type="ECO:0000259" key="13">
    <source>
        <dbReference type="SMART" id="SM00840"/>
    </source>
</evidence>
<dbReference type="SMART" id="SM00840">
    <property type="entry name" value="DALR_2"/>
    <property type="match status" value="1"/>
</dbReference>
<dbReference type="InterPro" id="IPR015273">
    <property type="entry name" value="Cys-tRNA-synt_Ia_DALR"/>
</dbReference>
<dbReference type="NCBIfam" id="TIGR00435">
    <property type="entry name" value="cysS"/>
    <property type="match status" value="1"/>
</dbReference>
<reference evidence="14" key="1">
    <citation type="submission" date="2020-05" db="EMBL/GenBank/DDBJ databases">
        <authorList>
            <person name="Chiriac C."/>
            <person name="Salcher M."/>
            <person name="Ghai R."/>
            <person name="Kavagutti S V."/>
        </authorList>
    </citation>
    <scope>NUCLEOTIDE SEQUENCE</scope>
</reference>
<keyword evidence="9" id="KW-0067">ATP-binding</keyword>
<dbReference type="SUPFAM" id="SSF47323">
    <property type="entry name" value="Anticodon-binding domain of a subclass of class I aminoacyl-tRNA synthetases"/>
    <property type="match status" value="1"/>
</dbReference>
<evidence type="ECO:0000256" key="4">
    <source>
        <dbReference type="ARBA" id="ARBA00022490"/>
    </source>
</evidence>
<dbReference type="PANTHER" id="PTHR10890">
    <property type="entry name" value="CYSTEINYL-TRNA SYNTHETASE"/>
    <property type="match status" value="1"/>
</dbReference>
<evidence type="ECO:0000256" key="7">
    <source>
        <dbReference type="ARBA" id="ARBA00022741"/>
    </source>
</evidence>
<dbReference type="AlphaFoldDB" id="A0A6J6WKL2"/>
<dbReference type="InterPro" id="IPR014729">
    <property type="entry name" value="Rossmann-like_a/b/a_fold"/>
</dbReference>
<dbReference type="Pfam" id="PF01406">
    <property type="entry name" value="tRNA-synt_1e"/>
    <property type="match status" value="1"/>
</dbReference>
<dbReference type="InterPro" id="IPR024909">
    <property type="entry name" value="Cys-tRNA/MSH_ligase"/>
</dbReference>
<keyword evidence="11" id="KW-0030">Aminoacyl-tRNA synthetase</keyword>
<evidence type="ECO:0000256" key="9">
    <source>
        <dbReference type="ARBA" id="ARBA00022840"/>
    </source>
</evidence>
<dbReference type="GO" id="GO:0005829">
    <property type="term" value="C:cytosol"/>
    <property type="evidence" value="ECO:0007669"/>
    <property type="project" value="TreeGrafter"/>
</dbReference>
<dbReference type="Pfam" id="PF09190">
    <property type="entry name" value="DALR_2"/>
    <property type="match status" value="1"/>
</dbReference>
<evidence type="ECO:0000256" key="5">
    <source>
        <dbReference type="ARBA" id="ARBA00022598"/>
    </source>
</evidence>
<comment type="cofactor">
    <cofactor evidence="1">
        <name>Zn(2+)</name>
        <dbReference type="ChEBI" id="CHEBI:29105"/>
    </cofactor>
</comment>
<feature type="domain" description="Cysteinyl-tRNA synthetase class Ia DALR" evidence="13">
    <location>
        <begin position="345"/>
        <end position="407"/>
    </location>
</feature>
<dbReference type="GO" id="GO:0006423">
    <property type="term" value="P:cysteinyl-tRNA aminoacylation"/>
    <property type="evidence" value="ECO:0007669"/>
    <property type="project" value="InterPro"/>
</dbReference>
<dbReference type="Gene3D" id="3.40.50.620">
    <property type="entry name" value="HUPs"/>
    <property type="match status" value="1"/>
</dbReference>
<dbReference type="GO" id="GO:0046872">
    <property type="term" value="F:metal ion binding"/>
    <property type="evidence" value="ECO:0007669"/>
    <property type="project" value="UniProtKB-KW"/>
</dbReference>
<protein>
    <recommendedName>
        <fullName evidence="3">cysteine--tRNA ligase</fullName>
        <ecNumber evidence="3">6.1.1.16</ecNumber>
    </recommendedName>
    <alternativeName>
        <fullName evidence="12">Cysteinyl-tRNA synthetase</fullName>
    </alternativeName>
</protein>
<evidence type="ECO:0000256" key="3">
    <source>
        <dbReference type="ARBA" id="ARBA00012832"/>
    </source>
</evidence>
<dbReference type="GO" id="GO:0005524">
    <property type="term" value="F:ATP binding"/>
    <property type="evidence" value="ECO:0007669"/>
    <property type="project" value="UniProtKB-KW"/>
</dbReference>
<accession>A0A6J6WKL2</accession>
<comment type="similarity">
    <text evidence="2">Belongs to the class-I aminoacyl-tRNA synthetase family.</text>
</comment>
<proteinExistence type="inferred from homology"/>
<dbReference type="PANTHER" id="PTHR10890:SF30">
    <property type="entry name" value="CYSTEINE--TRNA LIGASE"/>
    <property type="match status" value="1"/>
</dbReference>
<evidence type="ECO:0000256" key="1">
    <source>
        <dbReference type="ARBA" id="ARBA00001947"/>
    </source>
</evidence>
<sequence length="455" mass="50363">MLHLYDTVTRDVRELKMREPGKLGIYLCGPTVYGPPHLGHGRATLVYDILRRYMEWCGVQVRLVSNITDIDDKIIDRANRENRPWAEITHKCETVWFDAMNALGVMRPTDVPHATEYVEQMVDMIGELMSSDSAYATDDGVYLDISSVPDYGLLAHQNLDDMLSGGGDREVLGAAQKRHPADFALWKFSKPGEPSWSSPWGEGRPGWHSECVVMSLQLLGEGFDLHCGGADLRFPHHENERAQAVALGKTFAQHWMHNGFVVDTEGEKMSKSLGNVTNLVDLVQHYDPRAYRMLLLQTHYRSPVKVGQDNIDSSVKSLANLDGFADRMTKAALPAMSADTEVLAKFREVMDNDIDTANAMAIIFDTVRRANIAIESGDTQACAALATAVHEMCNALGLMLRSGDDIDAAIVERAQQLDAARVAKDFATADAIRIELQAAGYVVETTKAGTRVRRA</sequence>
<evidence type="ECO:0000256" key="11">
    <source>
        <dbReference type="ARBA" id="ARBA00023146"/>
    </source>
</evidence>
<evidence type="ECO:0000256" key="2">
    <source>
        <dbReference type="ARBA" id="ARBA00005594"/>
    </source>
</evidence>
<evidence type="ECO:0000256" key="10">
    <source>
        <dbReference type="ARBA" id="ARBA00022917"/>
    </source>
</evidence>
<dbReference type="EC" id="6.1.1.16" evidence="3"/>
<keyword evidence="10" id="KW-0648">Protein biosynthesis</keyword>
<name>A0A6J6WKL2_9ZZZZ</name>
<dbReference type="InterPro" id="IPR009080">
    <property type="entry name" value="tRNAsynth_Ia_anticodon-bd"/>
</dbReference>
<dbReference type="InterPro" id="IPR015803">
    <property type="entry name" value="Cys-tRNA-ligase"/>
</dbReference>
<dbReference type="GO" id="GO:0004817">
    <property type="term" value="F:cysteine-tRNA ligase activity"/>
    <property type="evidence" value="ECO:0007669"/>
    <property type="project" value="UniProtKB-EC"/>
</dbReference>
<dbReference type="InterPro" id="IPR032678">
    <property type="entry name" value="tRNA-synt_1_cat_dom"/>
</dbReference>
<dbReference type="EMBL" id="CAFAAG010000003">
    <property type="protein sequence ID" value="CAB4784339.1"/>
    <property type="molecule type" value="Genomic_DNA"/>
</dbReference>
<evidence type="ECO:0000256" key="8">
    <source>
        <dbReference type="ARBA" id="ARBA00022833"/>
    </source>
</evidence>
<dbReference type="HAMAP" id="MF_00041">
    <property type="entry name" value="Cys_tRNA_synth"/>
    <property type="match status" value="1"/>
</dbReference>
<keyword evidence="6" id="KW-0479">Metal-binding</keyword>
<organism evidence="14">
    <name type="scientific">freshwater metagenome</name>
    <dbReference type="NCBI Taxonomy" id="449393"/>
    <lineage>
        <taxon>unclassified sequences</taxon>
        <taxon>metagenomes</taxon>
        <taxon>ecological metagenomes</taxon>
    </lineage>
</organism>
<keyword evidence="7" id="KW-0547">Nucleotide-binding</keyword>
<dbReference type="Gene3D" id="1.20.120.1910">
    <property type="entry name" value="Cysteine-tRNA ligase, C-terminal anti-codon recognition domain"/>
    <property type="match status" value="1"/>
</dbReference>
<dbReference type="PRINTS" id="PR00983">
    <property type="entry name" value="TRNASYNTHCYS"/>
</dbReference>
<dbReference type="SUPFAM" id="SSF52374">
    <property type="entry name" value="Nucleotidylyl transferase"/>
    <property type="match status" value="1"/>
</dbReference>
<keyword evidence="8" id="KW-0862">Zinc</keyword>
<evidence type="ECO:0000256" key="6">
    <source>
        <dbReference type="ARBA" id="ARBA00022723"/>
    </source>
</evidence>